<dbReference type="FunFam" id="3.40.50.300:FF:000362">
    <property type="entry name" value="Dynein, axonemal, heavy chain 6"/>
    <property type="match status" value="1"/>
</dbReference>
<evidence type="ECO:0000256" key="14">
    <source>
        <dbReference type="SAM" id="MobiDB-lite"/>
    </source>
</evidence>
<feature type="domain" description="AAA+ ATPase" evidence="15">
    <location>
        <begin position="2116"/>
        <end position="2265"/>
    </location>
</feature>
<keyword evidence="5" id="KW-0547">Nucleotide-binding</keyword>
<gene>
    <name evidence="16" type="ORF">C9374_011313</name>
</gene>
<keyword evidence="3" id="KW-0963">Cytoplasm</keyword>
<dbReference type="FunFam" id="3.40.50.300:FF:000044">
    <property type="entry name" value="Dynein heavy chain 5, axonemal"/>
    <property type="match status" value="1"/>
</dbReference>
<name>A0AA88KNX4_NAELO</name>
<dbReference type="FunFam" id="1.20.58.1120:FF:000001">
    <property type="entry name" value="dynein heavy chain 2, axonemal"/>
    <property type="match status" value="1"/>
</dbReference>
<dbReference type="Gene3D" id="1.20.1270.280">
    <property type="match status" value="1"/>
</dbReference>
<dbReference type="Pfam" id="PF12780">
    <property type="entry name" value="AAA_8"/>
    <property type="match status" value="1"/>
</dbReference>
<dbReference type="FunFam" id="3.40.50.300:FF:002141">
    <property type="entry name" value="Dynein heavy chain"/>
    <property type="match status" value="1"/>
</dbReference>
<dbReference type="FunFam" id="3.10.490.20:FF:000001">
    <property type="entry name" value="dynein heavy chain 7, axonemal"/>
    <property type="match status" value="1"/>
</dbReference>
<dbReference type="Gene3D" id="1.10.472.130">
    <property type="match status" value="1"/>
</dbReference>
<keyword evidence="12" id="KW-0966">Cell projection</keyword>
<dbReference type="InterPro" id="IPR035706">
    <property type="entry name" value="AAA_9"/>
</dbReference>
<dbReference type="GO" id="GO:0008569">
    <property type="term" value="F:minus-end-directed microtubule motor activity"/>
    <property type="evidence" value="ECO:0007669"/>
    <property type="project" value="InterPro"/>
</dbReference>
<keyword evidence="17" id="KW-1185">Reference proteome</keyword>
<sequence>MSLNGKTKSSVLRQTVIPRPREQINVERESPNQQSPVSSVSNSNKSTIIFKDAPAKAFEPKVYVPFKHAQNGIPRQVVVERLRRQYEQQDIEELLKNEGIDYSTPITPERKFELYLPLEIFDNTDFDDRPPGEWINLGRNEENGQFTYVPAKALLQQDGVGSWYFCKVFEVDETNNRYLVDFVHQEGNKVWLPRIHIMFLAEDPTKFAKRVAHAHKSRKIAESLIRYYLYIEHMPIDEVSPLSEEQMMNIRRLGCYSQKLRDKVYDSSTDELLNEIIGEYQKVTNRMIFDKNMKDPLQKDLFKNLELPDEILDPFQKKAPFLGTIEIPPYPFDENKRQFFFNSYFTEKNILDALLNVKKELLDKQNLKIFHIPLKKTVTLDEFEQIQIQAIDTIVSKLTGEWLTNLKQHIQDSLIHIEKGWLSVAGKTVQIYEMSKLKRFMNAIRFMMQDSIKFLMQDSFKEYVRYIEDYCSFDVAIKSIDQVEVTFHNESDSSKRAPNLFSIELTFKDDKFFYVTPLEKFKQVVVEMFDKALKDFQKISDVESHVLSEEFCARFSEKPSTSDQEKRKRQGSGSTARRTQKMFLWGEVKMLDTLKSTDLEVSKWRKTLNAFMEVSLLPLNTFLKQFEKYEELLRIDVQKYMEEYEKKENLTIEDIKADIVRNYEMKDTIRESIPQKVNVGTFLIDCQSIRNHLSRKCSEIGKKILDFLARTASEKCNFILDNFNKLSREINKPPEDIESLTKLKGRLKEIPDVILEYEEKIVEVKNYYSILENEFKYPLSDEEFKNLWTAASWPKKIQEQVEKVESFLEKKKENLRERLITDQKSFIKELESIQKVVSGFSKHRDILAVADVAKEVRSIQKQLQDFQDRARKNNQKEMLFGMDVTEHTQLNAIVKQFQPFADLWLTVDNYFAWEESWSKEPFEHLDAPKIEEEVKAAEKAMLKCMKQFKDIPEIRKISETIKKKVEEFTPYLPLILALRNPGMRQRHWQAISNEIGIEIIPGQTLKFMDDVFTMKLLAHEEIIRKYSDIASREFTIEKALKDMQEAWETCNFEVLAYRKTGTYVMKVSDEIQQQLSEHIALTQTISFSSFKKHFEADLKAWENQLNLVSEIFEEWTNCQREWMALEPIFSAEEMQNQLPQLYKQFKQVDTKWRRIMDGVYRNQNIMSFCTSTAKLLKTFQSNNAILSTIQKGLSNYLEKKRQQFARLYFLADEELLEILAKTRDPTAVQKYLSKIFEGIGELDFVDIPEEKKTNSKGPALEMTAMMSKAGERIDFIEKLQPSGSVEVWLKEVERIMMKSLKLSISKSLVDYTQTPRNDWVLKWPGQVVILGSQVYWTKDITNALQKGGNKGLRGYLNTVKEQLLGLIRIVRTEISKLEKTNIEALITIEVHARDVVEQMLNEGIESTHDFEWVSQMRYYWEPASSEDGTSPNDFTCYVRQVETQFEYGYEYLGNTSRLVITPLTDRIYLTLTGALHLGLGGAPAGPAGTGKTETVKDLAKALAKKCVVLNCQEGMRENSMAQIFKGLVQSGSWGCFDEFNRIDVEVLSVVAQQLSTLQEAARAKVATTTFDNIQINVDPSYAVFITMNPGYAGRTELPDNLKALFRPVACMVPDYGLIAEIRLISFGFENAKPLAKKMVQSFKLASEQLSSQTHYDFGMRAVNTVIAAAGLLKRKNLKMNEELLVLRALRDSNIPKFLVNDVVLFNGIVSDLFPKVKLEETDYSDLNNALKEATDHFGISLTPVFNEKCLQLYETTILRHGVMLVGATGGGKTNCYKTLAYALTSLSKAHKEDFHQVHYSVINPKSVTMEQLYGEYDRNTREWRNGVLASEFRKFGEDTSLDCKWLIFDGPVDALWIESMNTVLDENKKLCLANGSMIEMSVHMNIIFEVEDLAEASPATVSRCGMVYLDPKATVPPMVHVDCWLAKISNQLKPYLEQLRQLFEKFLPDGIEFIKSHVNEYIPTVESNLTHSTFKILETMFVDFDPSLGRKKKKSFSFEEEQQGNEEKMSKLSKIIEPLFLFSITWGLGASCDFEGRKAFDAFVRGKIKENNIASAYPEDGLIYDYFFNTEDLVWKHWISVTPELEITPSTQFRDMIVPTIDTVRSSWLVKKLLHNDHHVLCVGPTGTGKSEVVSQVLMREIPEEFIPFIIFFSARTEANAVQDIIDGKLERRRPGVYGPPQGRRYIIFIDDINMPAKQQYGAQPPIELIRQWMDHGGWYEYSNERLPFRHVESLTFIAACGPPGGGRNTVTNRLMRHFTFVSFPELQHDSLSKIFSTILNKSFIDVNLNLKDFFLPEISSNFVDTSIHLFNQVRKEMLPTPSRSHYTFNLRDLSKVFQGILQANPKKIVNLEDVLKLWTHESSRVFKDRLVDNQDRKKFEEIQESLLSKYFPQVDGQSLVKDRIIYSDILSHGSDVRTYDFVPDHSELFKVVNEQLEYYNSMNSDKKMDLVLFLDAIEHICRIGRIIRQPGGNALLLGVGGSGRQSLTKLACAIAEYDLMQLEIRKSFTLKDWKEFLKSLLFNAGKKHGKGENTVFLIADTQLIYESFLEDINNLLNSGEVPNLFETPDLDEIYTTMKPICALEKLPATPLSWYNRFIKSVKDNLHIVLAMSPIGETFRSRLRMFPSLVNCCTIDWFSEWPKDALLSVANEKLANLKLISVSEHDSQEHQDEIRDQEEQLKEKVNQMFVFIHQSVEKGSVDYLRHAGRTNYVTPTSYLELLTSFNNIMDVNRKNLEKEKRNLQIGLKILKETEEYVHKLQEDLKVKRPQLDRTRIEIEKNMEILNVEREEAQKTQEIVKVEDAEAKQIESEAKGMKQSAEEELSQVEPLLEKAVETVKNIKVNQIREVANYKVPPAGALKVLEAVLIMFGETQGVKKVKDGVTYYDWWESAKTYLNNATKLKDDMIGYDKENIQEAIIRRITKYYNDPEFQVARVKEISLALVAMCQWVRAMYDFYWVNKEVEPKRQKAREAEAQWAIARQKADESNRKLAEVIKKLQELEDANTRALKEKEELETMIDICEKKLERASKLLDGLSDEKVRWQEMLENYERQQKDMLGNMIINAGTVAYLGAFTKPFRERLVKEWVHELAKQHIPFTENTDVYNSLGDPIAIRIWNQYGLPSDKLSIENAIILNNSRRWPLMIDPQLQAANWIKNMEKEKGLKVLSMTKKDYLSELVRAVQFGNPVLIENVGEDLDPAIEPILLKQTFGTPGNLYIKIGEETIPYSNDFRLYMCTKIRNPKYTPETCVKVTLLNFFITPQGLEDQLLAEVVKMERPELQRLKTDLMQKNSKMRKDLKELQQNILKMLSENTGDILENEKLINALGESKIASKSIQEKVEEAETTEREIDVTRNKYRPVAERGSLLFFCASDMTNVDPMYQYSLQWFIQLYKQVIETSEQNDDLNIRLQTLIYNHTLSLYNNVCQSLFEKDKLLFSFVLCIRIMQGRNEIDEHEWRHFLTGGIKTDEDEKDIARKPSGATWITDNCWSDVVLLNKLHTFKGFLDSFIQNVNEFKTFFEDSKPNLLPIPAGWNDKLTEFQRIMALKVIRPDKVIESIQTFVEKKLDKNFVTPPRFDLSRSFKDSNCVTPLVFILSQGADPKSELNKFAEHMRVRQLLSVSLGSGTENAAKQAVKDAIQNGSWVILQNCHLALGFMPMLEQIVEGFSIEQNHADFRLWLTSMPTPKFPISVLQNSVKMTLEPPKGLATNLKGSFDNYSDDFMQHPTKPLEFKKLLFSLTFFHAVIQERRKFGPLGWNIFYEFTSGDLDVCIKQLRIFLEKYEEIPYKVIKFLTGQINYGGRVTDDWDRRYLMTMIEDFITPKVLKDGYKFTDSLNEYQSIPAGESASYKQYLDTLPNVSHPEIFGLHENAEITYNTAELTNVTETMLAIEGSGGKVSDDKDIVVSTIANDILSKLPQPFDSEHVNKKYPTDYNESMNTVITQEVTRYNKLLKDVRESLQNILKALKGQVVMSAQLEGIANSLYNNYVPDLWSKAYPSIMPLSEWVLDFLKRLDFIRDWIENGIPNVFWINGFFFPQGFLTGQLQNYARKYQIAIDQISFSFKVLTKSEEEQARHKKPEDGCYIKGLYMEGARWDRENECVAESNPKELYSEMPIIWFKPVANKQVPKEGFYECPVYKTLRRAGTLSTTGHSTNYVLSIDLPSKKPGEHWIKRGVALICALKYVTN</sequence>
<dbReference type="Pfam" id="PF03028">
    <property type="entry name" value="Dynein_heavy"/>
    <property type="match status" value="1"/>
</dbReference>
<dbReference type="InterPro" id="IPR042228">
    <property type="entry name" value="Dynein_linker_3"/>
</dbReference>
<dbReference type="FunFam" id="1.20.920.30:FF:000005">
    <property type="entry name" value="Dynein, axonemal, heavy chain 2"/>
    <property type="match status" value="1"/>
</dbReference>
<dbReference type="Gene3D" id="3.10.490.20">
    <property type="match status" value="1"/>
</dbReference>
<dbReference type="GO" id="GO:0005930">
    <property type="term" value="C:axoneme"/>
    <property type="evidence" value="ECO:0007669"/>
    <property type="project" value="UniProtKB-SubCell"/>
</dbReference>
<keyword evidence="8 13" id="KW-0175">Coiled coil</keyword>
<evidence type="ECO:0000259" key="15">
    <source>
        <dbReference type="SMART" id="SM00382"/>
    </source>
</evidence>
<dbReference type="Gene3D" id="1.20.140.100">
    <property type="entry name" value="Dynein heavy chain, N-terminal domain 2"/>
    <property type="match status" value="1"/>
</dbReference>
<dbReference type="FunFam" id="1.10.8.1220:FF:000001">
    <property type="entry name" value="Dynein axonemal heavy chain 5"/>
    <property type="match status" value="1"/>
</dbReference>
<dbReference type="GeneID" id="68103767"/>
<evidence type="ECO:0000256" key="9">
    <source>
        <dbReference type="ARBA" id="ARBA00023069"/>
    </source>
</evidence>
<evidence type="ECO:0000256" key="12">
    <source>
        <dbReference type="ARBA" id="ARBA00023273"/>
    </source>
</evidence>
<evidence type="ECO:0000256" key="7">
    <source>
        <dbReference type="ARBA" id="ARBA00023017"/>
    </source>
</evidence>
<dbReference type="InterPro" id="IPR042222">
    <property type="entry name" value="Dynein_2_N"/>
</dbReference>
<feature type="coiled-coil region" evidence="13">
    <location>
        <begin position="2660"/>
        <end position="2687"/>
    </location>
</feature>
<dbReference type="FunFam" id="3.40.50.300:FF:001145">
    <property type="entry name" value="Putative dynein heavy chain"/>
    <property type="match status" value="1"/>
</dbReference>
<dbReference type="InterPro" id="IPR027417">
    <property type="entry name" value="P-loop_NTPase"/>
</dbReference>
<keyword evidence="6" id="KW-0067">ATP-binding</keyword>
<feature type="coiled-coil region" evidence="13">
    <location>
        <begin position="849"/>
        <end position="876"/>
    </location>
</feature>
<dbReference type="InterPro" id="IPR041228">
    <property type="entry name" value="Dynein_C"/>
</dbReference>
<keyword evidence="10" id="KW-0505">Motor protein</keyword>
<dbReference type="Pfam" id="PF12781">
    <property type="entry name" value="AAA_9"/>
    <property type="match status" value="1"/>
</dbReference>
<evidence type="ECO:0000256" key="5">
    <source>
        <dbReference type="ARBA" id="ARBA00022741"/>
    </source>
</evidence>
<dbReference type="PANTHER" id="PTHR22878:SF73">
    <property type="entry name" value="DYNEIN AXONEMAL HEAVY CHAIN 1"/>
    <property type="match status" value="1"/>
</dbReference>
<dbReference type="InterPro" id="IPR026983">
    <property type="entry name" value="DHC"/>
</dbReference>
<dbReference type="InterPro" id="IPR043157">
    <property type="entry name" value="Dynein_AAA1S"/>
</dbReference>
<comment type="similarity">
    <text evidence="2">Belongs to the dynein heavy chain family.</text>
</comment>
<feature type="domain" description="AAA+ ATPase" evidence="15">
    <location>
        <begin position="1477"/>
        <end position="1616"/>
    </location>
</feature>
<feature type="region of interest" description="Disordered" evidence="14">
    <location>
        <begin position="558"/>
        <end position="577"/>
    </location>
</feature>
<dbReference type="GO" id="GO:0005874">
    <property type="term" value="C:microtubule"/>
    <property type="evidence" value="ECO:0007669"/>
    <property type="project" value="UniProtKB-KW"/>
</dbReference>
<dbReference type="Pfam" id="PF12777">
    <property type="entry name" value="MT"/>
    <property type="match status" value="1"/>
</dbReference>
<feature type="compositionally biased region" description="Polar residues" evidence="14">
    <location>
        <begin position="1"/>
        <end position="13"/>
    </location>
</feature>
<feature type="compositionally biased region" description="Low complexity" evidence="14">
    <location>
        <begin position="31"/>
        <end position="43"/>
    </location>
</feature>
<feature type="region of interest" description="Disordered" evidence="14">
    <location>
        <begin position="1"/>
        <end position="43"/>
    </location>
</feature>
<dbReference type="SUPFAM" id="SSF52540">
    <property type="entry name" value="P-loop containing nucleoside triphosphate hydrolases"/>
    <property type="match status" value="4"/>
</dbReference>
<dbReference type="InterPro" id="IPR003593">
    <property type="entry name" value="AAA+_ATPase"/>
</dbReference>
<comment type="caution">
    <text evidence="16">The sequence shown here is derived from an EMBL/GenBank/DDBJ whole genome shotgun (WGS) entry which is preliminary data.</text>
</comment>
<keyword evidence="7" id="KW-0243">Dynein</keyword>
<evidence type="ECO:0000256" key="13">
    <source>
        <dbReference type="SAM" id="Coils"/>
    </source>
</evidence>
<evidence type="ECO:0000256" key="10">
    <source>
        <dbReference type="ARBA" id="ARBA00023175"/>
    </source>
</evidence>
<feature type="coiled-coil region" evidence="13">
    <location>
        <begin position="2733"/>
        <end position="2826"/>
    </location>
</feature>
<comment type="subcellular location">
    <subcellularLocation>
        <location evidence="1">Cytoplasm</location>
        <location evidence="1">Cytoskeleton</location>
        <location evidence="1">Cilium axoneme</location>
    </subcellularLocation>
</comment>
<evidence type="ECO:0000256" key="8">
    <source>
        <dbReference type="ARBA" id="ARBA00023054"/>
    </source>
</evidence>
<dbReference type="FunFam" id="1.10.8.710:FF:000004">
    <property type="entry name" value="Dynein axonemal heavy chain 6"/>
    <property type="match status" value="1"/>
</dbReference>
<accession>A0AA88KNX4</accession>
<dbReference type="Gene3D" id="6.10.140.1060">
    <property type="match status" value="1"/>
</dbReference>
<dbReference type="Pfam" id="PF18199">
    <property type="entry name" value="Dynein_C"/>
    <property type="match status" value="1"/>
</dbReference>
<dbReference type="FunFam" id="1.20.1270.280:FF:000001">
    <property type="entry name" value="dynein heavy chain 7, axonemal"/>
    <property type="match status" value="1"/>
</dbReference>
<evidence type="ECO:0000256" key="1">
    <source>
        <dbReference type="ARBA" id="ARBA00004430"/>
    </source>
</evidence>
<dbReference type="SMART" id="SM00382">
    <property type="entry name" value="AAA"/>
    <property type="match status" value="2"/>
</dbReference>
<dbReference type="Gene3D" id="3.20.180.20">
    <property type="entry name" value="Dynein heavy chain, N-terminal domain 2"/>
    <property type="match status" value="1"/>
</dbReference>
<dbReference type="FunFam" id="1.10.8.720:FF:000001">
    <property type="entry name" value="dynein heavy chain 7, axonemal"/>
    <property type="match status" value="1"/>
</dbReference>
<dbReference type="InterPro" id="IPR013602">
    <property type="entry name" value="Dynein_heavy_linker"/>
</dbReference>
<dbReference type="InterPro" id="IPR043160">
    <property type="entry name" value="Dynein_C_barrel"/>
</dbReference>
<dbReference type="Pfam" id="PF18198">
    <property type="entry name" value="AAA_lid_11"/>
    <property type="match status" value="1"/>
</dbReference>
<dbReference type="Gene3D" id="3.40.50.300">
    <property type="entry name" value="P-loop containing nucleotide triphosphate hydrolases"/>
    <property type="match status" value="5"/>
</dbReference>
<dbReference type="Pfam" id="PF17852">
    <property type="entry name" value="Dynein_AAA_lid"/>
    <property type="match status" value="1"/>
</dbReference>
<organism evidence="16 17">
    <name type="scientific">Naegleria lovaniensis</name>
    <name type="common">Amoeba</name>
    <dbReference type="NCBI Taxonomy" id="51637"/>
    <lineage>
        <taxon>Eukaryota</taxon>
        <taxon>Discoba</taxon>
        <taxon>Heterolobosea</taxon>
        <taxon>Tetramitia</taxon>
        <taxon>Eutetramitia</taxon>
        <taxon>Vahlkampfiidae</taxon>
        <taxon>Naegleria</taxon>
    </lineage>
</organism>
<reference evidence="16 17" key="1">
    <citation type="journal article" date="2018" name="BMC Genomics">
        <title>The genome of Naegleria lovaniensis, the basis for a comparative approach to unravel pathogenicity factors of the human pathogenic amoeba N. fowleri.</title>
        <authorList>
            <person name="Liechti N."/>
            <person name="Schurch N."/>
            <person name="Bruggmann R."/>
            <person name="Wittwer M."/>
        </authorList>
    </citation>
    <scope>NUCLEOTIDE SEQUENCE [LARGE SCALE GENOMIC DNA]</scope>
    <source>
        <strain evidence="16 17">ATCC 30569</strain>
    </source>
</reference>
<dbReference type="Proteomes" id="UP000816034">
    <property type="component" value="Unassembled WGS sequence"/>
</dbReference>
<dbReference type="EMBL" id="PYSW02000004">
    <property type="protein sequence ID" value="KAG2392588.1"/>
    <property type="molecule type" value="Genomic_DNA"/>
</dbReference>
<keyword evidence="11" id="KW-0206">Cytoskeleton</keyword>
<feature type="compositionally biased region" description="Basic and acidic residues" evidence="14">
    <location>
        <begin position="19"/>
        <end position="30"/>
    </location>
</feature>
<feature type="coiled-coil region" evidence="13">
    <location>
        <begin position="3283"/>
        <end position="3310"/>
    </location>
</feature>
<evidence type="ECO:0000256" key="3">
    <source>
        <dbReference type="ARBA" id="ARBA00022490"/>
    </source>
</evidence>
<dbReference type="FunFam" id="1.20.920.20:FF:000001">
    <property type="entry name" value="dynein heavy chain 2, axonemal"/>
    <property type="match status" value="1"/>
</dbReference>
<protein>
    <recommendedName>
        <fullName evidence="15">AAA+ ATPase domain-containing protein</fullName>
    </recommendedName>
</protein>
<dbReference type="GO" id="GO:0005524">
    <property type="term" value="F:ATP binding"/>
    <property type="evidence" value="ECO:0007669"/>
    <property type="project" value="UniProtKB-KW"/>
</dbReference>
<dbReference type="GO" id="GO:0030286">
    <property type="term" value="C:dynein complex"/>
    <property type="evidence" value="ECO:0007669"/>
    <property type="project" value="UniProtKB-KW"/>
</dbReference>
<dbReference type="Pfam" id="PF12775">
    <property type="entry name" value="AAA_7"/>
    <property type="match status" value="1"/>
</dbReference>
<dbReference type="GO" id="GO:0045505">
    <property type="term" value="F:dynein intermediate chain binding"/>
    <property type="evidence" value="ECO:0007669"/>
    <property type="project" value="InterPro"/>
</dbReference>
<evidence type="ECO:0000313" key="16">
    <source>
        <dbReference type="EMBL" id="KAG2392588.1"/>
    </source>
</evidence>
<evidence type="ECO:0000256" key="11">
    <source>
        <dbReference type="ARBA" id="ARBA00023212"/>
    </source>
</evidence>
<dbReference type="GO" id="GO:0003341">
    <property type="term" value="P:cilium movement"/>
    <property type="evidence" value="ECO:0007669"/>
    <property type="project" value="UniProtKB-ARBA"/>
</dbReference>
<dbReference type="Pfam" id="PF08393">
    <property type="entry name" value="DHC_N2"/>
    <property type="match status" value="1"/>
</dbReference>
<dbReference type="GO" id="GO:0051959">
    <property type="term" value="F:dynein light intermediate chain binding"/>
    <property type="evidence" value="ECO:0007669"/>
    <property type="project" value="InterPro"/>
</dbReference>
<dbReference type="InterPro" id="IPR041466">
    <property type="entry name" value="Dynein_AAA5_ext"/>
</dbReference>
<dbReference type="InterPro" id="IPR041589">
    <property type="entry name" value="DNAH3_AAA_lid_1"/>
</dbReference>
<dbReference type="Gene3D" id="1.20.58.1120">
    <property type="match status" value="1"/>
</dbReference>
<dbReference type="InterPro" id="IPR035699">
    <property type="entry name" value="AAA_6"/>
</dbReference>
<dbReference type="FunFam" id="1.20.140.100:FF:000004">
    <property type="entry name" value="Dynein axonemal heavy chain 6"/>
    <property type="match status" value="1"/>
</dbReference>
<evidence type="ECO:0000256" key="2">
    <source>
        <dbReference type="ARBA" id="ARBA00008887"/>
    </source>
</evidence>
<dbReference type="Gene3D" id="1.20.920.30">
    <property type="match status" value="1"/>
</dbReference>
<dbReference type="InterPro" id="IPR024317">
    <property type="entry name" value="Dynein_heavy_chain_D4_dom"/>
</dbReference>
<dbReference type="Pfam" id="PF12774">
    <property type="entry name" value="AAA_6"/>
    <property type="match status" value="1"/>
</dbReference>
<dbReference type="Gene3D" id="1.10.8.720">
    <property type="entry name" value="Region D6 of dynein motor"/>
    <property type="match status" value="1"/>
</dbReference>
<dbReference type="PANTHER" id="PTHR22878">
    <property type="entry name" value="DYNEIN HEAVY CHAIN 6, AXONEMAL-LIKE-RELATED"/>
    <property type="match status" value="1"/>
</dbReference>
<dbReference type="Gene3D" id="1.10.8.710">
    <property type="match status" value="1"/>
</dbReference>
<keyword evidence="4" id="KW-0493">Microtubule</keyword>
<feature type="coiled-coil region" evidence="13">
    <location>
        <begin position="2981"/>
        <end position="3053"/>
    </location>
</feature>
<dbReference type="RefSeq" id="XP_044554482.1">
    <property type="nucleotide sequence ID" value="XM_044686955.1"/>
</dbReference>
<dbReference type="Gene3D" id="1.20.920.20">
    <property type="match status" value="1"/>
</dbReference>
<evidence type="ECO:0000313" key="17">
    <source>
        <dbReference type="Proteomes" id="UP000816034"/>
    </source>
</evidence>
<evidence type="ECO:0000256" key="4">
    <source>
        <dbReference type="ARBA" id="ARBA00022701"/>
    </source>
</evidence>
<dbReference type="InterPro" id="IPR041658">
    <property type="entry name" value="AAA_lid_11"/>
</dbReference>
<dbReference type="Gene3D" id="1.10.8.1220">
    <property type="match status" value="1"/>
</dbReference>
<proteinExistence type="inferred from homology"/>
<dbReference type="InterPro" id="IPR024743">
    <property type="entry name" value="Dynein_HC_stalk"/>
</dbReference>
<dbReference type="Pfam" id="PF17857">
    <property type="entry name" value="AAA_lid_1"/>
    <property type="match status" value="1"/>
</dbReference>
<dbReference type="Gene3D" id="1.10.287.2620">
    <property type="match status" value="1"/>
</dbReference>
<dbReference type="InterPro" id="IPR004273">
    <property type="entry name" value="Dynein_heavy_D6_P-loop"/>
</dbReference>
<keyword evidence="9" id="KW-0969">Cilium</keyword>
<dbReference type="InterPro" id="IPR042219">
    <property type="entry name" value="AAA_lid_11_sf"/>
</dbReference>
<evidence type="ECO:0000256" key="6">
    <source>
        <dbReference type="ARBA" id="ARBA00022840"/>
    </source>
</evidence>